<gene>
    <name evidence="2" type="ORF">NAF29_13735</name>
</gene>
<dbReference type="InterPro" id="IPR016040">
    <property type="entry name" value="NAD(P)-bd_dom"/>
</dbReference>
<dbReference type="Proteomes" id="UP001165393">
    <property type="component" value="Unassembled WGS sequence"/>
</dbReference>
<dbReference type="InterPro" id="IPR036291">
    <property type="entry name" value="NAD(P)-bd_dom_sf"/>
</dbReference>
<evidence type="ECO:0000313" key="2">
    <source>
        <dbReference type="EMBL" id="MCM2680723.1"/>
    </source>
</evidence>
<accession>A0AA42B8P0</accession>
<protein>
    <submittedName>
        <fullName evidence="2">NAD(P)H-binding protein</fullName>
    </submittedName>
</protein>
<name>A0AA42B8P0_9GAMM</name>
<dbReference type="RefSeq" id="WP_251262207.1">
    <property type="nucleotide sequence ID" value="NZ_JAMQGP010000007.1"/>
</dbReference>
<dbReference type="Gene3D" id="3.90.25.10">
    <property type="entry name" value="UDP-galactose 4-epimerase, domain 1"/>
    <property type="match status" value="1"/>
</dbReference>
<dbReference type="InterPro" id="IPR051604">
    <property type="entry name" value="Ergot_Alk_Oxidoreductase"/>
</dbReference>
<dbReference type="PANTHER" id="PTHR43162">
    <property type="match status" value="1"/>
</dbReference>
<reference evidence="2 3" key="1">
    <citation type="journal article" date="2013" name="Antonie Van Leeuwenhoek">
        <title>Echinimonas agarilytica gen. nov., sp. nov., a new gammaproteobacterium isolated from the sea urchin Strongylocentrotus intermedius.</title>
        <authorList>
            <person name="Nedashkovskaya O.I."/>
            <person name="Stenkova A.M."/>
            <person name="Zhukova N.V."/>
            <person name="Van Trappen S."/>
            <person name="Lee J.S."/>
            <person name="Kim S.B."/>
        </authorList>
    </citation>
    <scope>NUCLEOTIDE SEQUENCE [LARGE SCALE GENOMIC DNA]</scope>
    <source>
        <strain evidence="2 3">KMM 6351</strain>
    </source>
</reference>
<dbReference type="AlphaFoldDB" id="A0AA42B8P0"/>
<proteinExistence type="predicted"/>
<dbReference type="Gene3D" id="3.40.50.720">
    <property type="entry name" value="NAD(P)-binding Rossmann-like Domain"/>
    <property type="match status" value="1"/>
</dbReference>
<dbReference type="Pfam" id="PF13460">
    <property type="entry name" value="NAD_binding_10"/>
    <property type="match status" value="1"/>
</dbReference>
<feature type="domain" description="NAD(P)-binding" evidence="1">
    <location>
        <begin position="10"/>
        <end position="168"/>
    </location>
</feature>
<sequence>MNSEITAIVGSTGKTGARVLATLAAQGYATRGLSRASEYVFDWTDRDSWSAALKGVSRVYVTYYPDLALPHAASDICAFVDLAKSLGVKHIVLLSGRGEEGARRAEDVVINSGLQWNVVRASWFMQNFSESFMLDGIQAGQLLLPETRAEEPFIDVNDIADVAVAALTCDDLRNQLLEVTGPELLTFDTCVNAIAKATHRHIDFQSTDIDQYLTVAVAQGLPDDLAWLINELFVNVLDGRNENTTHTVEQILGRPAKSFLQYVETTLPTGVWLAREALQLK</sequence>
<organism evidence="2 3">
    <name type="scientific">Echinimonas agarilytica</name>
    <dbReference type="NCBI Taxonomy" id="1215918"/>
    <lineage>
        <taxon>Bacteria</taxon>
        <taxon>Pseudomonadati</taxon>
        <taxon>Pseudomonadota</taxon>
        <taxon>Gammaproteobacteria</taxon>
        <taxon>Alteromonadales</taxon>
        <taxon>Echinimonadaceae</taxon>
        <taxon>Echinimonas</taxon>
    </lineage>
</organism>
<dbReference type="PANTHER" id="PTHR43162:SF1">
    <property type="entry name" value="PRESTALK A DIFFERENTIATION PROTEIN A"/>
    <property type="match status" value="1"/>
</dbReference>
<dbReference type="SUPFAM" id="SSF51735">
    <property type="entry name" value="NAD(P)-binding Rossmann-fold domains"/>
    <property type="match status" value="1"/>
</dbReference>
<evidence type="ECO:0000313" key="3">
    <source>
        <dbReference type="Proteomes" id="UP001165393"/>
    </source>
</evidence>
<evidence type="ECO:0000259" key="1">
    <source>
        <dbReference type="Pfam" id="PF13460"/>
    </source>
</evidence>
<comment type="caution">
    <text evidence="2">The sequence shown here is derived from an EMBL/GenBank/DDBJ whole genome shotgun (WGS) entry which is preliminary data.</text>
</comment>
<keyword evidence="3" id="KW-1185">Reference proteome</keyword>
<dbReference type="EMBL" id="JAMQGP010000007">
    <property type="protein sequence ID" value="MCM2680723.1"/>
    <property type="molecule type" value="Genomic_DNA"/>
</dbReference>